<evidence type="ECO:0000256" key="2">
    <source>
        <dbReference type="ARBA" id="ARBA00022801"/>
    </source>
</evidence>
<evidence type="ECO:0000313" key="7">
    <source>
        <dbReference type="Proteomes" id="UP000184356"/>
    </source>
</evidence>
<dbReference type="GeneID" id="63758404"/>
<keyword evidence="2" id="KW-0378">Hydrolase</keyword>
<dbReference type="VEuPathDB" id="FungiDB:ASPSYDRAFT_153947"/>
<dbReference type="RefSeq" id="XP_040701219.1">
    <property type="nucleotide sequence ID" value="XM_040842331.1"/>
</dbReference>
<sequence length="820" mass="90399">MRFSPVYPARYLQNVQLEPPMHVFLDANTIRIRQGDSSDEGHCRSYWILETAIQPLECLSLMIRRERVVYSCRITKNCRVSSRADTALSSVDVSEYPLASIPVGVDTILSFECTIPGGDAWVHHSATIVAALQGTGALVEEEARYIADNEEAVIAEADAEHKLLVKQGCRIHAVALNGRMLLGIWPADERPFRLYRGCTLVLKGTKWFARGNAAKYFIPNVKGDPTDWLAEVTEPSPKWGALVAAPIHAMLCNSVPAHIASQVSEEDVEVHPTSNPVVAESMLLATEKLRERIGGDSFDQACRDFESQTQGSASTVSQQRETLPLSAICIPGVRKIDTEYRASFLDNETIHRVPAAWSMNATQVRAMMQILQHRFATVVGPPGTGKTRTVVATSLFLTQVVPPGGPGSARVAIVVPTHAAGEALISQMAQFTTAHNLPARFLRLRSRGDSEARLFAGKDSPHDNMGRCLEFAGNRPEYSDFRNGVAQIRHSGRVTAGQSGSKNYRSQKELLMEAVMKNCDVIVTTPLNVPQMVNRKFRPEYLIFDEASFYRDPEVYYVITRADCASRVLLVGDHKQLSPPVFTSAGSRAWGTPLFERLIDAKYPSTMLDTQYRTHGLLYRPTSRIFYDGKVQTPHGSSPWEGRLQELGGLRVSIGSQRWTVKRTAAFLDIRGTTSTDSSGSLSNDSEAKLALSLAAALRAAGVRDVLIMSPYKAQVARCSKLLGDLYPNANAIPRIQTVDASQGSEADAVIVTFARNANCVGFLRSRKRVNVMTSRHKHFQYFVGSWGWASSIRVKKDSPAMTAVLVEYTKEIPGFLVRA</sequence>
<keyword evidence="4" id="KW-0067">ATP-binding</keyword>
<dbReference type="PANTHER" id="PTHR43788">
    <property type="entry name" value="DNA2/NAM7 HELICASE FAMILY MEMBER"/>
    <property type="match status" value="1"/>
</dbReference>
<evidence type="ECO:0000259" key="5">
    <source>
        <dbReference type="SMART" id="SM00487"/>
    </source>
</evidence>
<feature type="domain" description="Helicase ATP-binding" evidence="5">
    <location>
        <begin position="355"/>
        <end position="600"/>
    </location>
</feature>
<dbReference type="Pfam" id="PF13087">
    <property type="entry name" value="AAA_12"/>
    <property type="match status" value="1"/>
</dbReference>
<accession>A0A1L9TDP0</accession>
<keyword evidence="7" id="KW-1185">Reference proteome</keyword>
<dbReference type="GO" id="GO:0016787">
    <property type="term" value="F:hydrolase activity"/>
    <property type="evidence" value="ECO:0007669"/>
    <property type="project" value="UniProtKB-KW"/>
</dbReference>
<dbReference type="InterPro" id="IPR014001">
    <property type="entry name" value="Helicase_ATP-bd"/>
</dbReference>
<keyword evidence="3" id="KW-0347">Helicase</keyword>
<gene>
    <name evidence="6" type="ORF">ASPSYDRAFT_153947</name>
</gene>
<dbReference type="InterPro" id="IPR041679">
    <property type="entry name" value="DNA2/NAM7-like_C"/>
</dbReference>
<dbReference type="AlphaFoldDB" id="A0A1L9TDP0"/>
<dbReference type="EMBL" id="KV878588">
    <property type="protein sequence ID" value="OJJ57413.1"/>
    <property type="molecule type" value="Genomic_DNA"/>
</dbReference>
<dbReference type="SMART" id="SM00487">
    <property type="entry name" value="DEXDc"/>
    <property type="match status" value="1"/>
</dbReference>
<name>A0A1L9TDP0_9EURO</name>
<evidence type="ECO:0000256" key="1">
    <source>
        <dbReference type="ARBA" id="ARBA00022741"/>
    </source>
</evidence>
<dbReference type="Proteomes" id="UP000184356">
    <property type="component" value="Unassembled WGS sequence"/>
</dbReference>
<evidence type="ECO:0000256" key="3">
    <source>
        <dbReference type="ARBA" id="ARBA00022806"/>
    </source>
</evidence>
<evidence type="ECO:0000256" key="4">
    <source>
        <dbReference type="ARBA" id="ARBA00022840"/>
    </source>
</evidence>
<dbReference type="GO" id="GO:0005524">
    <property type="term" value="F:ATP binding"/>
    <property type="evidence" value="ECO:0007669"/>
    <property type="project" value="UniProtKB-KW"/>
</dbReference>
<dbReference type="SUPFAM" id="SSF52540">
    <property type="entry name" value="P-loop containing nucleoside triphosphate hydrolases"/>
    <property type="match status" value="1"/>
</dbReference>
<proteinExistence type="predicted"/>
<dbReference type="Gene3D" id="3.40.50.300">
    <property type="entry name" value="P-loop containing nucleotide triphosphate hydrolases"/>
    <property type="match status" value="2"/>
</dbReference>
<organism evidence="6 7">
    <name type="scientific">Aspergillus sydowii CBS 593.65</name>
    <dbReference type="NCBI Taxonomy" id="1036612"/>
    <lineage>
        <taxon>Eukaryota</taxon>
        <taxon>Fungi</taxon>
        <taxon>Dikarya</taxon>
        <taxon>Ascomycota</taxon>
        <taxon>Pezizomycotina</taxon>
        <taxon>Eurotiomycetes</taxon>
        <taxon>Eurotiomycetidae</taxon>
        <taxon>Eurotiales</taxon>
        <taxon>Aspergillaceae</taxon>
        <taxon>Aspergillus</taxon>
        <taxon>Aspergillus subgen. Nidulantes</taxon>
    </lineage>
</organism>
<dbReference type="InterPro" id="IPR027417">
    <property type="entry name" value="P-loop_NTPase"/>
</dbReference>
<keyword evidence="1" id="KW-0547">Nucleotide-binding</keyword>
<dbReference type="InterPro" id="IPR050534">
    <property type="entry name" value="Coronavir_polyprotein_1ab"/>
</dbReference>
<dbReference type="Pfam" id="PF13245">
    <property type="entry name" value="AAA_19"/>
    <property type="match status" value="1"/>
</dbReference>
<dbReference type="OrthoDB" id="4423012at2759"/>
<protein>
    <recommendedName>
        <fullName evidence="5">Helicase ATP-binding domain-containing protein</fullName>
    </recommendedName>
</protein>
<reference evidence="7" key="1">
    <citation type="journal article" date="2017" name="Genome Biol.">
        <title>Comparative genomics reveals high biological diversity and specific adaptations in the industrially and medically important fungal genus Aspergillus.</title>
        <authorList>
            <person name="de Vries R.P."/>
            <person name="Riley R."/>
            <person name="Wiebenga A."/>
            <person name="Aguilar-Osorio G."/>
            <person name="Amillis S."/>
            <person name="Uchima C.A."/>
            <person name="Anderluh G."/>
            <person name="Asadollahi M."/>
            <person name="Askin M."/>
            <person name="Barry K."/>
            <person name="Battaglia E."/>
            <person name="Bayram O."/>
            <person name="Benocci T."/>
            <person name="Braus-Stromeyer S.A."/>
            <person name="Caldana C."/>
            <person name="Canovas D."/>
            <person name="Cerqueira G.C."/>
            <person name="Chen F."/>
            <person name="Chen W."/>
            <person name="Choi C."/>
            <person name="Clum A."/>
            <person name="Dos Santos R.A."/>
            <person name="Damasio A.R."/>
            <person name="Diallinas G."/>
            <person name="Emri T."/>
            <person name="Fekete E."/>
            <person name="Flipphi M."/>
            <person name="Freyberg S."/>
            <person name="Gallo A."/>
            <person name="Gournas C."/>
            <person name="Habgood R."/>
            <person name="Hainaut M."/>
            <person name="Harispe M.L."/>
            <person name="Henrissat B."/>
            <person name="Hilden K.S."/>
            <person name="Hope R."/>
            <person name="Hossain A."/>
            <person name="Karabika E."/>
            <person name="Karaffa L."/>
            <person name="Karanyi Z."/>
            <person name="Krasevec N."/>
            <person name="Kuo A."/>
            <person name="Kusch H."/>
            <person name="LaButti K."/>
            <person name="Lagendijk E.L."/>
            <person name="Lapidus A."/>
            <person name="Levasseur A."/>
            <person name="Lindquist E."/>
            <person name="Lipzen A."/>
            <person name="Logrieco A.F."/>
            <person name="MacCabe A."/>
            <person name="Maekelae M.R."/>
            <person name="Malavazi I."/>
            <person name="Melin P."/>
            <person name="Meyer V."/>
            <person name="Mielnichuk N."/>
            <person name="Miskei M."/>
            <person name="Molnar A.P."/>
            <person name="Mule G."/>
            <person name="Ngan C.Y."/>
            <person name="Orejas M."/>
            <person name="Orosz E."/>
            <person name="Ouedraogo J.P."/>
            <person name="Overkamp K.M."/>
            <person name="Park H.-S."/>
            <person name="Perrone G."/>
            <person name="Piumi F."/>
            <person name="Punt P.J."/>
            <person name="Ram A.F."/>
            <person name="Ramon A."/>
            <person name="Rauscher S."/>
            <person name="Record E."/>
            <person name="Riano-Pachon D.M."/>
            <person name="Robert V."/>
            <person name="Roehrig J."/>
            <person name="Ruller R."/>
            <person name="Salamov A."/>
            <person name="Salih N.S."/>
            <person name="Samson R.A."/>
            <person name="Sandor E."/>
            <person name="Sanguinetti M."/>
            <person name="Schuetze T."/>
            <person name="Sepcic K."/>
            <person name="Shelest E."/>
            <person name="Sherlock G."/>
            <person name="Sophianopoulou V."/>
            <person name="Squina F.M."/>
            <person name="Sun H."/>
            <person name="Susca A."/>
            <person name="Todd R.B."/>
            <person name="Tsang A."/>
            <person name="Unkles S.E."/>
            <person name="van de Wiele N."/>
            <person name="van Rossen-Uffink D."/>
            <person name="Oliveira J.V."/>
            <person name="Vesth T.C."/>
            <person name="Visser J."/>
            <person name="Yu J.-H."/>
            <person name="Zhou M."/>
            <person name="Andersen M.R."/>
            <person name="Archer D.B."/>
            <person name="Baker S.E."/>
            <person name="Benoit I."/>
            <person name="Brakhage A.A."/>
            <person name="Braus G.H."/>
            <person name="Fischer R."/>
            <person name="Frisvad J.C."/>
            <person name="Goldman G.H."/>
            <person name="Houbraken J."/>
            <person name="Oakley B."/>
            <person name="Pocsi I."/>
            <person name="Scazzocchio C."/>
            <person name="Seiboth B."/>
            <person name="vanKuyk P.A."/>
            <person name="Wortman J."/>
            <person name="Dyer P.S."/>
            <person name="Grigoriev I.V."/>
        </authorList>
    </citation>
    <scope>NUCLEOTIDE SEQUENCE [LARGE SCALE GENOMIC DNA]</scope>
    <source>
        <strain evidence="7">CBS 593.65</strain>
    </source>
</reference>
<dbReference type="PANTHER" id="PTHR43788:SF8">
    <property type="entry name" value="DNA-BINDING PROTEIN SMUBP-2"/>
    <property type="match status" value="1"/>
</dbReference>
<dbReference type="GO" id="GO:0043139">
    <property type="term" value="F:5'-3' DNA helicase activity"/>
    <property type="evidence" value="ECO:0007669"/>
    <property type="project" value="TreeGrafter"/>
</dbReference>
<evidence type="ECO:0000313" key="6">
    <source>
        <dbReference type="EMBL" id="OJJ57413.1"/>
    </source>
</evidence>